<evidence type="ECO:0000313" key="3">
    <source>
        <dbReference type="Proteomes" id="UP001430356"/>
    </source>
</evidence>
<dbReference type="EMBL" id="JAECZO010000432">
    <property type="protein sequence ID" value="KAK7199474.1"/>
    <property type="molecule type" value="Genomic_DNA"/>
</dbReference>
<accession>A0AAW0F1L9</accession>
<dbReference type="AlphaFoldDB" id="A0AAW0F1L9"/>
<reference evidence="2 3" key="1">
    <citation type="journal article" date="2021" name="MBio">
        <title>A New Model Trypanosomatid, Novymonas esmeraldas: Genomic Perception of Its 'Candidatus Pandoraea novymonadis' Endosymbiont.</title>
        <authorList>
            <person name="Zakharova A."/>
            <person name="Saura A."/>
            <person name="Butenko A."/>
            <person name="Podesvova L."/>
            <person name="Warmusova S."/>
            <person name="Kostygov A.Y."/>
            <person name="Nenarokova A."/>
            <person name="Lukes J."/>
            <person name="Opperdoes F.R."/>
            <person name="Yurchenko V."/>
        </authorList>
    </citation>
    <scope>NUCLEOTIDE SEQUENCE [LARGE SCALE GENOMIC DNA]</scope>
    <source>
        <strain evidence="2 3">E262AT.01</strain>
    </source>
</reference>
<feature type="region of interest" description="Disordered" evidence="1">
    <location>
        <begin position="97"/>
        <end position="120"/>
    </location>
</feature>
<proteinExistence type="predicted"/>
<organism evidence="2 3">
    <name type="scientific">Novymonas esmeraldas</name>
    <dbReference type="NCBI Taxonomy" id="1808958"/>
    <lineage>
        <taxon>Eukaryota</taxon>
        <taxon>Discoba</taxon>
        <taxon>Euglenozoa</taxon>
        <taxon>Kinetoplastea</taxon>
        <taxon>Metakinetoplastina</taxon>
        <taxon>Trypanosomatida</taxon>
        <taxon>Trypanosomatidae</taxon>
        <taxon>Novymonas</taxon>
    </lineage>
</organism>
<protein>
    <recommendedName>
        <fullName evidence="4">Secreted protein</fullName>
    </recommendedName>
</protein>
<keyword evidence="3" id="KW-1185">Reference proteome</keyword>
<sequence length="120" mass="12708">MLAGFAIGFASVARDALAWRSSWSGLRYGEDSSSATSSSSRRACTAFSARCSRIVETTRLRSTPPVGASTEKTTADRSTSKFCPRVVPGGGYLVMLRQNSQPQRVASHPHTNSAATPPAT</sequence>
<name>A0AAW0F1L9_9TRYP</name>
<comment type="caution">
    <text evidence="2">The sequence shown here is derived from an EMBL/GenBank/DDBJ whole genome shotgun (WGS) entry which is preliminary data.</text>
</comment>
<evidence type="ECO:0008006" key="4">
    <source>
        <dbReference type="Google" id="ProtNLM"/>
    </source>
</evidence>
<feature type="region of interest" description="Disordered" evidence="1">
    <location>
        <begin position="60"/>
        <end position="82"/>
    </location>
</feature>
<dbReference type="Proteomes" id="UP001430356">
    <property type="component" value="Unassembled WGS sequence"/>
</dbReference>
<evidence type="ECO:0000256" key="1">
    <source>
        <dbReference type="SAM" id="MobiDB-lite"/>
    </source>
</evidence>
<evidence type="ECO:0000313" key="2">
    <source>
        <dbReference type="EMBL" id="KAK7199474.1"/>
    </source>
</evidence>
<gene>
    <name evidence="2" type="ORF">NESM_000923600</name>
</gene>